<accession>A0A366KYX6</accession>
<dbReference type="EMBL" id="QNQU01000010">
    <property type="protein sequence ID" value="RBQ06720.1"/>
    <property type="molecule type" value="Genomic_DNA"/>
</dbReference>
<proteinExistence type="predicted"/>
<gene>
    <name evidence="1" type="ORF">DRW42_13125</name>
</gene>
<keyword evidence="2" id="KW-1185">Reference proteome</keyword>
<reference evidence="1 2" key="1">
    <citation type="submission" date="2018-07" db="EMBL/GenBank/DDBJ databases">
        <title>A draft genome of a endophytic bacteria, a new species of Pedobacter.</title>
        <authorList>
            <person name="Zhang Z.D."/>
            <person name="Chen Z.J."/>
        </authorList>
    </citation>
    <scope>NUCLEOTIDE SEQUENCE [LARGE SCALE GENOMIC DNA]</scope>
    <source>
        <strain evidence="1 2">RS10</strain>
    </source>
</reference>
<comment type="caution">
    <text evidence="1">The sequence shown here is derived from an EMBL/GenBank/DDBJ whole genome shotgun (WGS) entry which is preliminary data.</text>
</comment>
<organism evidence="1 2">
    <name type="scientific">Pedobacter miscanthi</name>
    <dbReference type="NCBI Taxonomy" id="2259170"/>
    <lineage>
        <taxon>Bacteria</taxon>
        <taxon>Pseudomonadati</taxon>
        <taxon>Bacteroidota</taxon>
        <taxon>Sphingobacteriia</taxon>
        <taxon>Sphingobacteriales</taxon>
        <taxon>Sphingobacteriaceae</taxon>
        <taxon>Pedobacter</taxon>
    </lineage>
</organism>
<protein>
    <submittedName>
        <fullName evidence="1">Uncharacterized protein</fullName>
    </submittedName>
</protein>
<name>A0A366KYX6_9SPHI</name>
<sequence length="74" mass="8267">MELEHIKKLQEALTGLQSQDNQNLSEHQKNLIMEAQVALNSAQEHSGKKRPDWNAIISLGLQAANLLVEMFKSG</sequence>
<dbReference type="AlphaFoldDB" id="A0A366KYX6"/>
<evidence type="ECO:0000313" key="1">
    <source>
        <dbReference type="EMBL" id="RBQ06720.1"/>
    </source>
</evidence>
<evidence type="ECO:0000313" key="2">
    <source>
        <dbReference type="Proteomes" id="UP000252081"/>
    </source>
</evidence>
<dbReference type="Proteomes" id="UP000252081">
    <property type="component" value="Unassembled WGS sequence"/>
</dbReference>